<reference evidence="3" key="1">
    <citation type="submission" date="2023-10" db="EMBL/GenBank/DDBJ databases">
        <authorList>
            <person name="Chen Y."/>
            <person name="Shah S."/>
            <person name="Dougan E. K."/>
            <person name="Thang M."/>
            <person name="Chan C."/>
        </authorList>
    </citation>
    <scope>NUCLEOTIDE SEQUENCE [LARGE SCALE GENOMIC DNA]</scope>
</reference>
<keyword evidence="2" id="KW-0732">Signal</keyword>
<evidence type="ECO:0000256" key="1">
    <source>
        <dbReference type="SAM" id="MobiDB-lite"/>
    </source>
</evidence>
<protein>
    <submittedName>
        <fullName evidence="3">Uncharacterized protein</fullName>
    </submittedName>
</protein>
<evidence type="ECO:0000256" key="2">
    <source>
        <dbReference type="SAM" id="SignalP"/>
    </source>
</evidence>
<gene>
    <name evidence="3" type="ORF">PCOR1329_LOCUS74853</name>
</gene>
<comment type="caution">
    <text evidence="3">The sequence shown here is derived from an EMBL/GenBank/DDBJ whole genome shotgun (WGS) entry which is preliminary data.</text>
</comment>
<sequence length="178" mass="19580">MIVWRLFRFTFAVTSHWIQWLTLPSTSREMSWMAGDLGPMLGEAKKRLARSQDNFPAGGYGKGRHRRQRKKAAAPVGATGSAATAANLTEMEVEGSDSEDETALNPVKGLLNAHQRARALEGCLLSTHLVPKEFVINPHALGAAQMYMKKLDDGPNAHLGPPSLMAAMAVLDFLWRRK</sequence>
<name>A0ABN9XDH7_9DINO</name>
<feature type="region of interest" description="Disordered" evidence="1">
    <location>
        <begin position="52"/>
        <end position="81"/>
    </location>
</feature>
<organism evidence="3 4">
    <name type="scientific">Prorocentrum cordatum</name>
    <dbReference type="NCBI Taxonomy" id="2364126"/>
    <lineage>
        <taxon>Eukaryota</taxon>
        <taxon>Sar</taxon>
        <taxon>Alveolata</taxon>
        <taxon>Dinophyceae</taxon>
        <taxon>Prorocentrales</taxon>
        <taxon>Prorocentraceae</taxon>
        <taxon>Prorocentrum</taxon>
    </lineage>
</organism>
<evidence type="ECO:0000313" key="4">
    <source>
        <dbReference type="Proteomes" id="UP001189429"/>
    </source>
</evidence>
<evidence type="ECO:0000313" key="3">
    <source>
        <dbReference type="EMBL" id="CAK0896365.1"/>
    </source>
</evidence>
<dbReference type="Proteomes" id="UP001189429">
    <property type="component" value="Unassembled WGS sequence"/>
</dbReference>
<dbReference type="EMBL" id="CAUYUJ010020176">
    <property type="protein sequence ID" value="CAK0896365.1"/>
    <property type="molecule type" value="Genomic_DNA"/>
</dbReference>
<proteinExistence type="predicted"/>
<feature type="compositionally biased region" description="Basic residues" evidence="1">
    <location>
        <begin position="62"/>
        <end position="72"/>
    </location>
</feature>
<feature type="signal peptide" evidence="2">
    <location>
        <begin position="1"/>
        <end position="15"/>
    </location>
</feature>
<feature type="chain" id="PRO_5045311953" evidence="2">
    <location>
        <begin position="16"/>
        <end position="178"/>
    </location>
</feature>
<accession>A0ABN9XDH7</accession>
<keyword evidence="4" id="KW-1185">Reference proteome</keyword>